<proteinExistence type="predicted"/>
<evidence type="ECO:0000313" key="15">
    <source>
        <dbReference type="Proteomes" id="UP000092482"/>
    </source>
</evidence>
<dbReference type="PATRIC" id="fig|1758689.4.peg.1557"/>
<dbReference type="PRINTS" id="PR01434">
    <property type="entry name" value="NADHDHGNASE5"/>
</dbReference>
<feature type="transmembrane region" description="Helical" evidence="9">
    <location>
        <begin position="130"/>
        <end position="148"/>
    </location>
</feature>
<dbReference type="InterPro" id="IPR001750">
    <property type="entry name" value="ND/Mrp_TM"/>
</dbReference>
<keyword evidence="2" id="KW-0813">Transport</keyword>
<dbReference type="Pfam" id="PF20501">
    <property type="entry name" value="MbhE"/>
    <property type="match status" value="1"/>
</dbReference>
<evidence type="ECO:0000259" key="10">
    <source>
        <dbReference type="Pfam" id="PF00361"/>
    </source>
</evidence>
<dbReference type="Pfam" id="PF00361">
    <property type="entry name" value="Proton_antipo_M"/>
    <property type="match status" value="1"/>
</dbReference>
<feature type="transmembrane region" description="Helical" evidence="9">
    <location>
        <begin position="654"/>
        <end position="673"/>
    </location>
</feature>
<feature type="transmembrane region" description="Helical" evidence="9">
    <location>
        <begin position="266"/>
        <end position="286"/>
    </location>
</feature>
<feature type="transmembrane region" description="Helical" evidence="9">
    <location>
        <begin position="602"/>
        <end position="621"/>
    </location>
</feature>
<dbReference type="EMBL" id="CP014989">
    <property type="protein sequence ID" value="ANS78909.1"/>
    <property type="molecule type" value="Genomic_DNA"/>
</dbReference>
<feature type="domain" description="NADH:quinone oxidoreductase/Mrp antiporter transmembrane" evidence="10">
    <location>
        <begin position="125"/>
        <end position="401"/>
    </location>
</feature>
<comment type="subcellular location">
    <subcellularLocation>
        <location evidence="1">Cell membrane</location>
        <topology evidence="1">Multi-pass membrane protein</topology>
    </subcellularLocation>
    <subcellularLocation>
        <location evidence="7">Membrane</location>
        <topology evidence="7">Multi-pass membrane protein</topology>
    </subcellularLocation>
</comment>
<evidence type="ECO:0000256" key="2">
    <source>
        <dbReference type="ARBA" id="ARBA00022448"/>
    </source>
</evidence>
<evidence type="ECO:0000259" key="11">
    <source>
        <dbReference type="Pfam" id="PF04039"/>
    </source>
</evidence>
<feature type="domain" description="MrpA C-terminal/MbhE" evidence="13">
    <location>
        <begin position="690"/>
        <end position="769"/>
    </location>
</feature>
<feature type="transmembrane region" description="Helical" evidence="9">
    <location>
        <begin position="751"/>
        <end position="768"/>
    </location>
</feature>
<sequence>MSLLWTLIISAVTVLATFPLTRLLGRHAGWPIAALYLAAAGAYWPAAREVMHHGTVEWSMPWVPTLGLELSLRADGLGTVFTFIALVIGAVVLAYSTAYLQPGRNLTFYFYMAMFTVSMVGLVLADDLILLFLCWELTSLASFFLIARSGYAGEAASMRTLLITFLGGLGLLAAVTAIIVRTGTTTLSEALAHEVWDTSPGFTATVALLVILAAFTKSAQFPFHVWLPDAMAAATPVSAYLHAAAVVKAGIFLLMRFSPAFHDVPVWNVLLITTGLVTCGIGGWFALQKTDLKKLMAYSTVSQLGLIVATIGVGTEYALAAAILHVIAHALFKSGLFMMVGVVDHATGTRDVRRMPVLSSAMPLAFWVTVLGCASMAGVPPMLGFVSKESILTAMREAPGGTVAAWAAFLGVALTAVLTFAYCAKIVFNGFYDGRGQAKWPEDRPLHTTPWALGTFAAIPIVVGLPLAFVVGALDTPVGRATAAMLPVDAEEPHPHLALWHGLNLELFTSLAIIAVGVFIILRRRFFFPAREHDTFSFDGADVIRVINDTAAEFGKSLSMLVRADNPTRHVAVQFVALAALVLGGVAVLVSGDHLLPIQDGLVSPVDIVVMVIIAIAVGVLCRANSRLAAVVALSTVGAAVTVQIFALGAPDVGMTQLLVEALTVLMIMLVLQRLPQTFGRGPRWGHKAALLLAVVGGLSAGLATWALTGRRDRSDIALYYLEEGPVETGGDNVVNTILVEFRALDTFGELTVLGMAAVAMVAIISTVRDKYLDPPPEADRNYVPPPEVPLRERGSTAYRAVTEAWGNAVPMQLLVRVTAPLLAIISAILFIRGHNSPGGGFIAALVGSSIVALIYLATSRDRMVGPPRLPLRLVAIGVLIAVATGVLGLVGHVSFLEPLHTYIGSYKLISPMAFDLGVYLAVLGLVMEAFNLLGATGGEGTRERADEAIEGEIGGPMDTSRGERYAETRLGIPGRGSTYLQQDLPPRKGGDRE</sequence>
<reference evidence="14 15" key="1">
    <citation type="submission" date="2016-03" db="EMBL/GenBank/DDBJ databases">
        <title>Shallow-sea hydrothermal system.</title>
        <authorList>
            <person name="Tang K."/>
        </authorList>
    </citation>
    <scope>NUCLEOTIDE SEQUENCE [LARGE SCALE GENOMIC DNA]</scope>
    <source>
        <strain evidence="14 15">JLT9</strain>
    </source>
</reference>
<evidence type="ECO:0000256" key="5">
    <source>
        <dbReference type="ARBA" id="ARBA00022989"/>
    </source>
</evidence>
<feature type="transmembrane region" description="Helical" evidence="9">
    <location>
        <begin position="319"/>
        <end position="343"/>
    </location>
</feature>
<feature type="transmembrane region" description="Helical" evidence="9">
    <location>
        <begin position="917"/>
        <end position="935"/>
    </location>
</feature>
<evidence type="ECO:0000256" key="3">
    <source>
        <dbReference type="ARBA" id="ARBA00022475"/>
    </source>
</evidence>
<evidence type="ECO:0000256" key="6">
    <source>
        <dbReference type="ARBA" id="ARBA00023136"/>
    </source>
</evidence>
<keyword evidence="4 7" id="KW-0812">Transmembrane</keyword>
<evidence type="ECO:0000313" key="14">
    <source>
        <dbReference type="EMBL" id="ANS78909.1"/>
    </source>
</evidence>
<feature type="transmembrane region" description="Helical" evidence="9">
    <location>
        <begin position="160"/>
        <end position="180"/>
    </location>
</feature>
<dbReference type="AlphaFoldDB" id="A0A1B1NBT5"/>
<dbReference type="KEGG" id="serj:SGUI_1513"/>
<dbReference type="InterPro" id="IPR050616">
    <property type="entry name" value="CPA3_Na-H_Antiporter_A"/>
</dbReference>
<dbReference type="Pfam" id="PF13244">
    <property type="entry name" value="MbhD"/>
    <property type="match status" value="1"/>
</dbReference>
<feature type="transmembrane region" description="Helical" evidence="9">
    <location>
        <begin position="295"/>
        <end position="313"/>
    </location>
</feature>
<feature type="transmembrane region" description="Helical" evidence="9">
    <location>
        <begin position="628"/>
        <end position="648"/>
    </location>
</feature>
<protein>
    <submittedName>
        <fullName evidence="14">Na(+) H(+) antiporter subunit A</fullName>
    </submittedName>
</protein>
<feature type="region of interest" description="Disordered" evidence="8">
    <location>
        <begin position="973"/>
        <end position="994"/>
    </location>
</feature>
<keyword evidence="3" id="KW-1003">Cell membrane</keyword>
<keyword evidence="6 9" id="KW-0472">Membrane</keyword>
<feature type="transmembrane region" description="Helical" evidence="9">
    <location>
        <begin position="839"/>
        <end position="858"/>
    </location>
</feature>
<evidence type="ECO:0000256" key="9">
    <source>
        <dbReference type="SAM" id="Phobius"/>
    </source>
</evidence>
<evidence type="ECO:0000259" key="12">
    <source>
        <dbReference type="Pfam" id="PF13244"/>
    </source>
</evidence>
<evidence type="ECO:0000256" key="8">
    <source>
        <dbReference type="SAM" id="MobiDB-lite"/>
    </source>
</evidence>
<evidence type="ECO:0000259" key="13">
    <source>
        <dbReference type="Pfam" id="PF20501"/>
    </source>
</evidence>
<dbReference type="PANTHER" id="PTHR43373:SF1">
    <property type="entry name" value="NA(+)_H(+) ANTIPORTER SUBUNIT A"/>
    <property type="match status" value="1"/>
</dbReference>
<feature type="transmembrane region" description="Helical" evidence="9">
    <location>
        <begin position="449"/>
        <end position="471"/>
    </location>
</feature>
<dbReference type="RefSeq" id="WP_066638373.1">
    <property type="nucleotide sequence ID" value="NZ_CP014989.1"/>
</dbReference>
<keyword evidence="15" id="KW-1185">Reference proteome</keyword>
<evidence type="ECO:0000256" key="1">
    <source>
        <dbReference type="ARBA" id="ARBA00004651"/>
    </source>
</evidence>
<feature type="transmembrane region" description="Helical" evidence="9">
    <location>
        <begin position="108"/>
        <end position="124"/>
    </location>
</feature>
<dbReference type="GO" id="GO:0005886">
    <property type="term" value="C:plasma membrane"/>
    <property type="evidence" value="ECO:0007669"/>
    <property type="project" value="UniProtKB-SubCell"/>
</dbReference>
<feature type="transmembrane region" description="Helical" evidence="9">
    <location>
        <begin position="870"/>
        <end position="897"/>
    </location>
</feature>
<accession>A0A1B1NBT5</accession>
<feature type="transmembrane region" description="Helical" evidence="9">
    <location>
        <begin position="231"/>
        <end position="254"/>
    </location>
</feature>
<feature type="transmembrane region" description="Helical" evidence="9">
    <location>
        <begin position="571"/>
        <end position="590"/>
    </location>
</feature>
<dbReference type="OrthoDB" id="9811798at2"/>
<dbReference type="InterPro" id="IPR046806">
    <property type="entry name" value="MrpA_C/MbhE"/>
</dbReference>
<dbReference type="NCBIfam" id="NF009290">
    <property type="entry name" value="PRK12650.1"/>
    <property type="match status" value="1"/>
</dbReference>
<feature type="transmembrane region" description="Helical" evidence="9">
    <location>
        <begin position="76"/>
        <end position="96"/>
    </location>
</feature>
<dbReference type="InterPro" id="IPR007182">
    <property type="entry name" value="MnhB"/>
</dbReference>
<evidence type="ECO:0000256" key="7">
    <source>
        <dbReference type="RuleBase" id="RU000320"/>
    </source>
</evidence>
<feature type="transmembrane region" description="Helical" evidence="9">
    <location>
        <begin position="685"/>
        <end position="708"/>
    </location>
</feature>
<gene>
    <name evidence="14" type="ORF">SGUI_1513</name>
</gene>
<feature type="transmembrane region" description="Helical" evidence="9">
    <location>
        <begin position="364"/>
        <end position="383"/>
    </location>
</feature>
<feature type="transmembrane region" description="Helical" evidence="9">
    <location>
        <begin position="403"/>
        <end position="428"/>
    </location>
</feature>
<feature type="transmembrane region" description="Helical" evidence="9">
    <location>
        <begin position="814"/>
        <end position="833"/>
    </location>
</feature>
<dbReference type="STRING" id="1758689.SGUI_1513"/>
<dbReference type="Pfam" id="PF04039">
    <property type="entry name" value="MnhB"/>
    <property type="match status" value="1"/>
</dbReference>
<feature type="domain" description="MrpA C-terminal/MbhD" evidence="12">
    <location>
        <begin position="612"/>
        <end position="677"/>
    </location>
</feature>
<dbReference type="PANTHER" id="PTHR43373">
    <property type="entry name" value="NA(+)/H(+) ANTIPORTER SUBUNIT"/>
    <property type="match status" value="1"/>
</dbReference>
<dbReference type="InterPro" id="IPR025383">
    <property type="entry name" value="MrpA_C/MbhD"/>
</dbReference>
<feature type="transmembrane region" description="Helical" evidence="9">
    <location>
        <begin position="498"/>
        <end position="522"/>
    </location>
</feature>
<feature type="transmembrane region" description="Helical" evidence="9">
    <location>
        <begin position="200"/>
        <end position="219"/>
    </location>
</feature>
<feature type="domain" description="Na+/H+ antiporter MnhB subunit-related protein" evidence="11">
    <location>
        <begin position="812"/>
        <end position="928"/>
    </location>
</feature>
<organism evidence="14 15">
    <name type="scientific">Serinicoccus hydrothermalis</name>
    <dbReference type="NCBI Taxonomy" id="1758689"/>
    <lineage>
        <taxon>Bacteria</taxon>
        <taxon>Bacillati</taxon>
        <taxon>Actinomycetota</taxon>
        <taxon>Actinomycetes</taxon>
        <taxon>Micrococcales</taxon>
        <taxon>Ornithinimicrobiaceae</taxon>
        <taxon>Serinicoccus</taxon>
    </lineage>
</organism>
<name>A0A1B1NBT5_9MICO</name>
<evidence type="ECO:0000256" key="4">
    <source>
        <dbReference type="ARBA" id="ARBA00022692"/>
    </source>
</evidence>
<keyword evidence="5 9" id="KW-1133">Transmembrane helix</keyword>
<dbReference type="Proteomes" id="UP000092482">
    <property type="component" value="Chromosome"/>
</dbReference>